<evidence type="ECO:0000256" key="1">
    <source>
        <dbReference type="SAM" id="Phobius"/>
    </source>
</evidence>
<evidence type="ECO:0000313" key="3">
    <source>
        <dbReference type="Proteomes" id="UP000485058"/>
    </source>
</evidence>
<dbReference type="AlphaFoldDB" id="A0A6A0AG59"/>
<proteinExistence type="predicted"/>
<keyword evidence="1" id="KW-0812">Transmembrane</keyword>
<dbReference type="EMBL" id="BLLF01005784">
    <property type="protein sequence ID" value="GFH31628.1"/>
    <property type="molecule type" value="Genomic_DNA"/>
</dbReference>
<keyword evidence="3" id="KW-1185">Reference proteome</keyword>
<accession>A0A6A0AG59</accession>
<keyword evidence="1" id="KW-1133">Transmembrane helix</keyword>
<feature type="transmembrane region" description="Helical" evidence="1">
    <location>
        <begin position="26"/>
        <end position="43"/>
    </location>
</feature>
<reference evidence="2 3" key="1">
    <citation type="submission" date="2020-02" db="EMBL/GenBank/DDBJ databases">
        <title>Draft genome sequence of Haematococcus lacustris strain NIES-144.</title>
        <authorList>
            <person name="Morimoto D."/>
            <person name="Nakagawa S."/>
            <person name="Yoshida T."/>
            <person name="Sawayama S."/>
        </authorList>
    </citation>
    <scope>NUCLEOTIDE SEQUENCE [LARGE SCALE GENOMIC DNA]</scope>
    <source>
        <strain evidence="2 3">NIES-144</strain>
    </source>
</reference>
<gene>
    <name evidence="2" type="ORF">HaLaN_30705</name>
</gene>
<name>A0A6A0AG59_HAELA</name>
<organism evidence="2 3">
    <name type="scientific">Haematococcus lacustris</name>
    <name type="common">Green alga</name>
    <name type="synonym">Haematococcus pluvialis</name>
    <dbReference type="NCBI Taxonomy" id="44745"/>
    <lineage>
        <taxon>Eukaryota</taxon>
        <taxon>Viridiplantae</taxon>
        <taxon>Chlorophyta</taxon>
        <taxon>core chlorophytes</taxon>
        <taxon>Chlorophyceae</taxon>
        <taxon>CS clade</taxon>
        <taxon>Chlamydomonadales</taxon>
        <taxon>Haematococcaceae</taxon>
        <taxon>Haematococcus</taxon>
    </lineage>
</organism>
<sequence length="44" mass="4996">MEAGWVMFLREAKALSMKRYDCVKQVVLFFGNAGIGIGMSWQLL</sequence>
<keyword evidence="1" id="KW-0472">Membrane</keyword>
<comment type="caution">
    <text evidence="2">The sequence shown here is derived from an EMBL/GenBank/DDBJ whole genome shotgun (WGS) entry which is preliminary data.</text>
</comment>
<evidence type="ECO:0000313" key="2">
    <source>
        <dbReference type="EMBL" id="GFH31628.1"/>
    </source>
</evidence>
<dbReference type="Proteomes" id="UP000485058">
    <property type="component" value="Unassembled WGS sequence"/>
</dbReference>
<protein>
    <submittedName>
        <fullName evidence="2">Uncharacterized protein</fullName>
    </submittedName>
</protein>